<protein>
    <recommendedName>
        <fullName evidence="5">ABC-type dipeptide transporter</fullName>
        <ecNumber evidence="5">7.4.2.9</ecNumber>
    </recommendedName>
</protein>
<proteinExistence type="inferred from homology"/>
<dbReference type="GO" id="GO:0015833">
    <property type="term" value="P:peptide transport"/>
    <property type="evidence" value="ECO:0007669"/>
    <property type="project" value="InterPro"/>
</dbReference>
<dbReference type="AlphaFoldDB" id="A0A2T4G560"/>
<dbReference type="InterPro" id="IPR003439">
    <property type="entry name" value="ABC_transporter-like_ATP-bd"/>
</dbReference>
<comment type="caution">
    <text evidence="10">The sequence shown here is derived from an EMBL/GenBank/DDBJ whole genome shotgun (WGS) entry which is preliminary data.</text>
</comment>
<name>A0A2T4G560_9PSED</name>
<dbReference type="OrthoDB" id="9802264at2"/>
<comment type="similarity">
    <text evidence="1">Belongs to the ABC transporter superfamily.</text>
</comment>
<evidence type="ECO:0000259" key="9">
    <source>
        <dbReference type="PROSITE" id="PS50893"/>
    </source>
</evidence>
<dbReference type="PROSITE" id="PS50893">
    <property type="entry name" value="ABC_TRANSPORTER_2"/>
    <property type="match status" value="2"/>
</dbReference>
<dbReference type="EC" id="7.4.2.9" evidence="5"/>
<dbReference type="SUPFAM" id="SSF52540">
    <property type="entry name" value="P-loop containing nucleoside triphosphate hydrolases"/>
    <property type="match status" value="2"/>
</dbReference>
<reference evidence="10 11" key="1">
    <citation type="submission" date="2018-03" db="EMBL/GenBank/DDBJ databases">
        <title>Diversity of bacteria associated with corn roots inoculated with woodland soils in Canada, and Description of Pseudomonas aylmerense sp. nov.</title>
        <authorList>
            <person name="Tambong J.T."/>
            <person name="Xu R."/>
            <person name="Tchagang C."/>
        </authorList>
    </citation>
    <scope>NUCLEOTIDE SEQUENCE [LARGE SCALE GENOMIC DNA]</scope>
    <source>
        <strain evidence="10 11">S1E44</strain>
    </source>
</reference>
<feature type="domain" description="ABC transporter" evidence="9">
    <location>
        <begin position="9"/>
        <end position="256"/>
    </location>
</feature>
<dbReference type="Pfam" id="PF00005">
    <property type="entry name" value="ABC_tran"/>
    <property type="match status" value="2"/>
</dbReference>
<dbReference type="FunFam" id="3.40.50.300:FF:000016">
    <property type="entry name" value="Oligopeptide ABC transporter ATP-binding component"/>
    <property type="match status" value="1"/>
</dbReference>
<evidence type="ECO:0000313" key="11">
    <source>
        <dbReference type="Proteomes" id="UP000240571"/>
    </source>
</evidence>
<evidence type="ECO:0000256" key="3">
    <source>
        <dbReference type="ARBA" id="ARBA00022741"/>
    </source>
</evidence>
<dbReference type="GO" id="GO:0016887">
    <property type="term" value="F:ATP hydrolysis activity"/>
    <property type="evidence" value="ECO:0007669"/>
    <property type="project" value="InterPro"/>
</dbReference>
<dbReference type="PANTHER" id="PTHR43776">
    <property type="entry name" value="TRANSPORT ATP-BINDING PROTEIN"/>
    <property type="match status" value="1"/>
</dbReference>
<organism evidence="10 11">
    <name type="scientific">Pseudomonas aylmerensis</name>
    <dbReference type="NCBI Taxonomy" id="1869229"/>
    <lineage>
        <taxon>Bacteria</taxon>
        <taxon>Pseudomonadati</taxon>
        <taxon>Pseudomonadota</taxon>
        <taxon>Gammaproteobacteria</taxon>
        <taxon>Pseudomonadales</taxon>
        <taxon>Pseudomonadaceae</taxon>
        <taxon>Pseudomonas</taxon>
    </lineage>
</organism>
<keyword evidence="3" id="KW-0547">Nucleotide-binding</keyword>
<dbReference type="InterPro" id="IPR017871">
    <property type="entry name" value="ABC_transporter-like_CS"/>
</dbReference>
<dbReference type="InterPro" id="IPR027417">
    <property type="entry name" value="P-loop_NTPase"/>
</dbReference>
<dbReference type="PROSITE" id="PS00211">
    <property type="entry name" value="ABC_TRANSPORTER_1"/>
    <property type="match status" value="2"/>
</dbReference>
<evidence type="ECO:0000256" key="5">
    <source>
        <dbReference type="ARBA" id="ARBA00038852"/>
    </source>
</evidence>
<sequence length="568" mass="61665">MTDHLLLDVRDLRIAYHGRDGRTEGVAGIDFQLKAGEILAIVGESGSGKSTTAAALVGLLAGNAQIESGSIRLAGEELTTASERQWQSIRGRSVGFVPQDPGLSLDPVKRIGHQLVEALTLHGVPKPLARQRSLALLREVGLADAERVARGYPHQLSGGMRQRVLIAIALANDPPLVIADEPTSALDVGVQRQILDRLQTLARERGTAVLLITHDLGVALDRADRLLVMHQGRIVETGDARRVFEAPQHAYTRQLLQAAPSLLVQQRRQVSAQRVEATPLLTVQGLRKDFSSWRHPTPLAVDGVSFHLPRHGTTSLVGESGSGKSTTARLILGLERPDSGSVVFDGQDISHVSRREWLALRRQIQVVYQNPYASLNPRLNLEQIISEPLQAFALGDSAWRRQRAATLLEQVELPARLLGSRPMELSGGQRQRVAIARALALEPQLLVLDEALSALDASIQGQILTLLADLQERLGLSYLFISHDLAVVRQISDHVVVMQAGRVVEQGACEQIFTAPAHDYTRSLLADIPGQHTPCRRRLAGDEAPSLSVNSATAIAGKPAPARRVVQL</sequence>
<dbReference type="Gene3D" id="3.40.50.300">
    <property type="entry name" value="P-loop containing nucleotide triphosphate hydrolases"/>
    <property type="match status" value="2"/>
</dbReference>
<dbReference type="NCBIfam" id="NF007739">
    <property type="entry name" value="PRK10419.1"/>
    <property type="match status" value="2"/>
</dbReference>
<comment type="function">
    <text evidence="7">Part of the ABC transporter DppABCDF involved in the uptake of various di/tripeptides. Is also involved in the uptake of phaseolotoxin, a toxic tripeptide inhibiting the enzyme ornithine carbamoyltransferase. Responsible for energy coupling to the transport system.</text>
</comment>
<evidence type="ECO:0000313" key="10">
    <source>
        <dbReference type="EMBL" id="PTC30732.1"/>
    </source>
</evidence>
<comment type="subunit">
    <text evidence="8">The complex is composed of two ATP-binding proteins (DppD and DppF), two transmembrane proteins (DppB and DppC) and a solute-binding protein (DppA1-A5). Five orthologous SBPs (DppA1-A5) are present in P.aeruginosa, which increases the substrate specificity of the DppBCDF transporter.</text>
</comment>
<dbReference type="GO" id="GO:0005524">
    <property type="term" value="F:ATP binding"/>
    <property type="evidence" value="ECO:0007669"/>
    <property type="project" value="UniProtKB-KW"/>
</dbReference>
<gene>
    <name evidence="10" type="ORF">C9382_08865</name>
</gene>
<evidence type="ECO:0000256" key="2">
    <source>
        <dbReference type="ARBA" id="ARBA00022448"/>
    </source>
</evidence>
<keyword evidence="4 10" id="KW-0067">ATP-binding</keyword>
<comment type="catalytic activity">
    <reaction evidence="6">
        <text>a dipeptide(out) + ATP + H2O = a dipeptide(in) + ADP + phosphate + H(+)</text>
        <dbReference type="Rhea" id="RHEA:23120"/>
        <dbReference type="ChEBI" id="CHEBI:15377"/>
        <dbReference type="ChEBI" id="CHEBI:15378"/>
        <dbReference type="ChEBI" id="CHEBI:30616"/>
        <dbReference type="ChEBI" id="CHEBI:43474"/>
        <dbReference type="ChEBI" id="CHEBI:90799"/>
        <dbReference type="ChEBI" id="CHEBI:456216"/>
        <dbReference type="EC" id="7.4.2.9"/>
    </reaction>
</comment>
<dbReference type="CDD" id="cd03257">
    <property type="entry name" value="ABC_NikE_OppD_transporters"/>
    <property type="match status" value="2"/>
</dbReference>
<dbReference type="InterPro" id="IPR003593">
    <property type="entry name" value="AAA+_ATPase"/>
</dbReference>
<dbReference type="SMART" id="SM00382">
    <property type="entry name" value="AAA"/>
    <property type="match status" value="2"/>
</dbReference>
<dbReference type="EMBL" id="PYWW01000016">
    <property type="protein sequence ID" value="PTC30732.1"/>
    <property type="molecule type" value="Genomic_DNA"/>
</dbReference>
<evidence type="ECO:0000256" key="1">
    <source>
        <dbReference type="ARBA" id="ARBA00005417"/>
    </source>
</evidence>
<accession>A0A2T4G560</accession>
<dbReference type="InterPro" id="IPR013563">
    <property type="entry name" value="Oligopep_ABC_C"/>
</dbReference>
<feature type="domain" description="ABC transporter" evidence="9">
    <location>
        <begin position="281"/>
        <end position="525"/>
    </location>
</feature>
<evidence type="ECO:0000256" key="8">
    <source>
        <dbReference type="ARBA" id="ARBA00065473"/>
    </source>
</evidence>
<evidence type="ECO:0000256" key="7">
    <source>
        <dbReference type="ARBA" id="ARBA00058018"/>
    </source>
</evidence>
<dbReference type="PANTHER" id="PTHR43776:SF7">
    <property type="entry name" value="D,D-DIPEPTIDE TRANSPORT ATP-BINDING PROTEIN DDPF-RELATED"/>
    <property type="match status" value="1"/>
</dbReference>
<dbReference type="GO" id="GO:0055085">
    <property type="term" value="P:transmembrane transport"/>
    <property type="evidence" value="ECO:0007669"/>
    <property type="project" value="UniProtKB-ARBA"/>
</dbReference>
<dbReference type="Pfam" id="PF08352">
    <property type="entry name" value="oligo_HPY"/>
    <property type="match status" value="2"/>
</dbReference>
<dbReference type="Proteomes" id="UP000240571">
    <property type="component" value="Unassembled WGS sequence"/>
</dbReference>
<evidence type="ECO:0000256" key="6">
    <source>
        <dbReference type="ARBA" id="ARBA00047356"/>
    </source>
</evidence>
<dbReference type="InterPro" id="IPR050319">
    <property type="entry name" value="ABC_transp_ATP-bind"/>
</dbReference>
<dbReference type="RefSeq" id="WP_083221389.1">
    <property type="nucleotide sequence ID" value="NZ_MAUE01000016.1"/>
</dbReference>
<dbReference type="NCBIfam" id="NF008453">
    <property type="entry name" value="PRK11308.1"/>
    <property type="match status" value="2"/>
</dbReference>
<keyword evidence="2" id="KW-0813">Transport</keyword>
<evidence type="ECO:0000256" key="4">
    <source>
        <dbReference type="ARBA" id="ARBA00022840"/>
    </source>
</evidence>